<accession>A0AAV9TNK9</accession>
<proteinExistence type="predicted"/>
<evidence type="ECO:0000313" key="1">
    <source>
        <dbReference type="EMBL" id="KAK6225060.1"/>
    </source>
</evidence>
<keyword evidence="2" id="KW-1185">Reference proteome</keyword>
<organism evidence="1 2">
    <name type="scientific">Colletotrichum tabaci</name>
    <dbReference type="NCBI Taxonomy" id="1209068"/>
    <lineage>
        <taxon>Eukaryota</taxon>
        <taxon>Fungi</taxon>
        <taxon>Dikarya</taxon>
        <taxon>Ascomycota</taxon>
        <taxon>Pezizomycotina</taxon>
        <taxon>Sordariomycetes</taxon>
        <taxon>Hypocreomycetidae</taxon>
        <taxon>Glomerellales</taxon>
        <taxon>Glomerellaceae</taxon>
        <taxon>Colletotrichum</taxon>
        <taxon>Colletotrichum destructivum species complex</taxon>
    </lineage>
</organism>
<dbReference type="Proteomes" id="UP001327957">
    <property type="component" value="Unassembled WGS sequence"/>
</dbReference>
<dbReference type="EMBL" id="JASAOK010000012">
    <property type="protein sequence ID" value="KAK6225060.1"/>
    <property type="molecule type" value="Genomic_DNA"/>
</dbReference>
<name>A0AAV9TNK9_9PEZI</name>
<sequence length="45" mass="5167">MRRDAADLARTGPLTVSTLQMLRAHTRHLACQQQQQQQQQHIATK</sequence>
<protein>
    <submittedName>
        <fullName evidence="1">Uncharacterized protein</fullName>
    </submittedName>
</protein>
<gene>
    <name evidence="1" type="ORF">QIS74_03387</name>
</gene>
<reference evidence="1 2" key="1">
    <citation type="submission" date="2023-04" db="EMBL/GenBank/DDBJ databases">
        <title>Colletotrichum tabacum stain YC1 causing leaf anthracnose on Nicotiana tabacum(L.) cv.</title>
        <authorList>
            <person name="Ji Z."/>
            <person name="Wang M."/>
            <person name="Zhang J."/>
            <person name="Wang N."/>
            <person name="Zhou Z."/>
        </authorList>
    </citation>
    <scope>NUCLEOTIDE SEQUENCE [LARGE SCALE GENOMIC DNA]</scope>
    <source>
        <strain evidence="1 2">YC1</strain>
    </source>
</reference>
<evidence type="ECO:0000313" key="2">
    <source>
        <dbReference type="Proteomes" id="UP001327957"/>
    </source>
</evidence>
<dbReference type="AlphaFoldDB" id="A0AAV9TNK9"/>
<comment type="caution">
    <text evidence="1">The sequence shown here is derived from an EMBL/GenBank/DDBJ whole genome shotgun (WGS) entry which is preliminary data.</text>
</comment>